<dbReference type="SMART" id="SM00458">
    <property type="entry name" value="RICIN"/>
    <property type="match status" value="1"/>
</dbReference>
<feature type="compositionally biased region" description="Basic and acidic residues" evidence="1">
    <location>
        <begin position="573"/>
        <end position="587"/>
    </location>
</feature>
<gene>
    <name evidence="3" type="ORF">ACFO9E_18885</name>
</gene>
<dbReference type="SUPFAM" id="SSF50370">
    <property type="entry name" value="Ricin B-like lectins"/>
    <property type="match status" value="1"/>
</dbReference>
<proteinExistence type="predicted"/>
<feature type="compositionally biased region" description="Low complexity" evidence="1">
    <location>
        <begin position="275"/>
        <end position="285"/>
    </location>
</feature>
<organism evidence="3 4">
    <name type="scientific">Streptomyces maoxianensis</name>
    <dbReference type="NCBI Taxonomy" id="1459942"/>
    <lineage>
        <taxon>Bacteria</taxon>
        <taxon>Bacillati</taxon>
        <taxon>Actinomycetota</taxon>
        <taxon>Actinomycetes</taxon>
        <taxon>Kitasatosporales</taxon>
        <taxon>Streptomycetaceae</taxon>
        <taxon>Streptomyces</taxon>
    </lineage>
</organism>
<evidence type="ECO:0000259" key="2">
    <source>
        <dbReference type="SMART" id="SM00458"/>
    </source>
</evidence>
<name>A0ABV9G9T3_9ACTN</name>
<feature type="region of interest" description="Disordered" evidence="1">
    <location>
        <begin position="272"/>
        <end position="316"/>
    </location>
</feature>
<feature type="region of interest" description="Disordered" evidence="1">
    <location>
        <begin position="1"/>
        <end position="24"/>
    </location>
</feature>
<evidence type="ECO:0000313" key="3">
    <source>
        <dbReference type="EMBL" id="MFC4609859.1"/>
    </source>
</evidence>
<dbReference type="RefSeq" id="WP_381197133.1">
    <property type="nucleotide sequence ID" value="NZ_JBHSFE010000014.1"/>
</dbReference>
<feature type="compositionally biased region" description="Polar residues" evidence="1">
    <location>
        <begin position="640"/>
        <end position="651"/>
    </location>
</feature>
<keyword evidence="4" id="KW-1185">Reference proteome</keyword>
<feature type="region of interest" description="Disordered" evidence="1">
    <location>
        <begin position="523"/>
        <end position="651"/>
    </location>
</feature>
<feature type="compositionally biased region" description="Basic and acidic residues" evidence="1">
    <location>
        <begin position="626"/>
        <end position="637"/>
    </location>
</feature>
<dbReference type="Gene3D" id="2.80.10.50">
    <property type="match status" value="1"/>
</dbReference>
<reference evidence="4" key="1">
    <citation type="journal article" date="2019" name="Int. J. Syst. Evol. Microbiol.">
        <title>The Global Catalogue of Microorganisms (GCM) 10K type strain sequencing project: providing services to taxonomists for standard genome sequencing and annotation.</title>
        <authorList>
            <consortium name="The Broad Institute Genomics Platform"/>
            <consortium name="The Broad Institute Genome Sequencing Center for Infectious Disease"/>
            <person name="Wu L."/>
            <person name="Ma J."/>
        </authorList>
    </citation>
    <scope>NUCLEOTIDE SEQUENCE [LARGE SCALE GENOMIC DNA]</scope>
    <source>
        <strain evidence="4">CGMCC 4.7139</strain>
    </source>
</reference>
<comment type="caution">
    <text evidence="3">The sequence shown here is derived from an EMBL/GenBank/DDBJ whole genome shotgun (WGS) entry which is preliminary data.</text>
</comment>
<dbReference type="Proteomes" id="UP001595993">
    <property type="component" value="Unassembled WGS sequence"/>
</dbReference>
<evidence type="ECO:0000256" key="1">
    <source>
        <dbReference type="SAM" id="MobiDB-lite"/>
    </source>
</evidence>
<sequence>MQNPRTSGPVPPPRTGLSSGDSDEGLAAALRAGGATGEARAVAVVLARHWQPVFDYASICAPSARAASMLATAASHKVLENLRQARTTAALRPLLLMTARQIGKAWAADERITALPELQNPDTGHAVPVDMFTIPQNRGLIARAFQAMPDAAQCLLWHVEVEGEGISVPAGLLAVDPRGAAAQLEQAREILREGCLRAHLELAPDMECRHYNRLLDISLRRGGPLIPDIQAHLAECQHCRYGAEQLNQADGRLALLLAEGVLGPAARPYLDSRPARSNARPRAARTVPVPSAVRGAGRHSRGGRPRSLPRVTFQGRPLSLSHRGRGAVVTGLGVVTGLLVVAAVVTELWPEDDSHAGPAIPSGSVSAVPAPGSQLPSSPAPQPSTTSAALPTGPLSTRLRNVDSALCLDILDRRAQLGAEATMATCSSSVTQQWVYENDGLLRSSAAPELCLNSHELDGVMVLALCADPAAANAADVRYDLTIQGDVIPRWNDGLAVVPTAAQTGATVVVKVRDGSLAQRWATDNVAVGSPRTRQSADSGNPPAEEVNTSPSDGKPTPPVGAGAVPNPHSTARHGEDPRSDVRRAGEDGSGSGPDARPPGPSPAAPGPRDAGGQDLHGPASSPPRETGHADGDDKRVKSSAASRHGSSADR</sequence>
<dbReference type="EMBL" id="JBHSFE010000014">
    <property type="protein sequence ID" value="MFC4609859.1"/>
    <property type="molecule type" value="Genomic_DNA"/>
</dbReference>
<dbReference type="InterPro" id="IPR035992">
    <property type="entry name" value="Ricin_B-like_lectins"/>
</dbReference>
<feature type="compositionally biased region" description="Pro residues" evidence="1">
    <location>
        <begin position="596"/>
        <end position="606"/>
    </location>
</feature>
<accession>A0ABV9G9T3</accession>
<feature type="compositionally biased region" description="Low complexity" evidence="1">
    <location>
        <begin position="369"/>
        <end position="391"/>
    </location>
</feature>
<dbReference type="Pfam" id="PF00652">
    <property type="entry name" value="Ricin_B_lectin"/>
    <property type="match status" value="1"/>
</dbReference>
<evidence type="ECO:0000313" key="4">
    <source>
        <dbReference type="Proteomes" id="UP001595993"/>
    </source>
</evidence>
<protein>
    <submittedName>
        <fullName evidence="3">RICIN domain-containing protein</fullName>
    </submittedName>
</protein>
<dbReference type="PROSITE" id="PS50231">
    <property type="entry name" value="RICIN_B_LECTIN"/>
    <property type="match status" value="1"/>
</dbReference>
<dbReference type="InterPro" id="IPR000772">
    <property type="entry name" value="Ricin_B_lectin"/>
</dbReference>
<feature type="domain" description="Ricin B lectin" evidence="2">
    <location>
        <begin position="393"/>
        <end position="524"/>
    </location>
</feature>
<feature type="region of interest" description="Disordered" evidence="1">
    <location>
        <begin position="353"/>
        <end position="395"/>
    </location>
</feature>